<feature type="domain" description="Response regulatory" evidence="4">
    <location>
        <begin position="2"/>
        <end position="116"/>
    </location>
</feature>
<protein>
    <submittedName>
        <fullName evidence="6">Response regulator transcription factor</fullName>
    </submittedName>
</protein>
<dbReference type="PANTHER" id="PTHR48111:SF38">
    <property type="entry name" value="TWO-COMPONENT RESPONSE REGULATOR"/>
    <property type="match status" value="1"/>
</dbReference>
<evidence type="ECO:0000313" key="7">
    <source>
        <dbReference type="Proteomes" id="UP001597371"/>
    </source>
</evidence>
<evidence type="ECO:0000259" key="4">
    <source>
        <dbReference type="PROSITE" id="PS50110"/>
    </source>
</evidence>
<dbReference type="SUPFAM" id="SSF52172">
    <property type="entry name" value="CheY-like"/>
    <property type="match status" value="1"/>
</dbReference>
<dbReference type="SUPFAM" id="SSF46894">
    <property type="entry name" value="C-terminal effector domain of the bipartite response regulators"/>
    <property type="match status" value="1"/>
</dbReference>
<dbReference type="Gene3D" id="3.40.50.2300">
    <property type="match status" value="1"/>
</dbReference>
<dbReference type="InterPro" id="IPR011006">
    <property type="entry name" value="CheY-like_superfamily"/>
</dbReference>
<dbReference type="InterPro" id="IPR036388">
    <property type="entry name" value="WH-like_DNA-bd_sf"/>
</dbReference>
<dbReference type="EMBL" id="JBHUIJ010000005">
    <property type="protein sequence ID" value="MFD2236910.1"/>
    <property type="molecule type" value="Genomic_DNA"/>
</dbReference>
<dbReference type="PROSITE" id="PS50110">
    <property type="entry name" value="RESPONSE_REGULATORY"/>
    <property type="match status" value="1"/>
</dbReference>
<organism evidence="6 7">
    <name type="scientific">Aureimonas populi</name>
    <dbReference type="NCBI Taxonomy" id="1701758"/>
    <lineage>
        <taxon>Bacteria</taxon>
        <taxon>Pseudomonadati</taxon>
        <taxon>Pseudomonadota</taxon>
        <taxon>Alphaproteobacteria</taxon>
        <taxon>Hyphomicrobiales</taxon>
        <taxon>Aurantimonadaceae</taxon>
        <taxon>Aureimonas</taxon>
    </lineage>
</organism>
<reference evidence="7" key="1">
    <citation type="journal article" date="2019" name="Int. J. Syst. Evol. Microbiol.">
        <title>The Global Catalogue of Microorganisms (GCM) 10K type strain sequencing project: providing services to taxonomists for standard genome sequencing and annotation.</title>
        <authorList>
            <consortium name="The Broad Institute Genomics Platform"/>
            <consortium name="The Broad Institute Genome Sequencing Center for Infectious Disease"/>
            <person name="Wu L."/>
            <person name="Ma J."/>
        </authorList>
    </citation>
    <scope>NUCLEOTIDE SEQUENCE [LARGE SCALE GENOMIC DNA]</scope>
    <source>
        <strain evidence="7">ZS-35-S2</strain>
    </source>
</reference>
<dbReference type="PANTHER" id="PTHR48111">
    <property type="entry name" value="REGULATOR OF RPOS"/>
    <property type="match status" value="1"/>
</dbReference>
<dbReference type="PROSITE" id="PS51755">
    <property type="entry name" value="OMPR_PHOB"/>
    <property type="match status" value="1"/>
</dbReference>
<dbReference type="RefSeq" id="WP_209739577.1">
    <property type="nucleotide sequence ID" value="NZ_CP072611.1"/>
</dbReference>
<evidence type="ECO:0000256" key="3">
    <source>
        <dbReference type="PROSITE-ProRule" id="PRU01091"/>
    </source>
</evidence>
<evidence type="ECO:0000313" key="6">
    <source>
        <dbReference type="EMBL" id="MFD2236910.1"/>
    </source>
</evidence>
<gene>
    <name evidence="6" type="ORF">ACFSKQ_05450</name>
</gene>
<evidence type="ECO:0000259" key="5">
    <source>
        <dbReference type="PROSITE" id="PS51755"/>
    </source>
</evidence>
<accession>A0ABW5CI88</accession>
<comment type="caution">
    <text evidence="6">The sequence shown here is derived from an EMBL/GenBank/DDBJ whole genome shotgun (WGS) entry which is preliminary data.</text>
</comment>
<dbReference type="SMART" id="SM00448">
    <property type="entry name" value="REC"/>
    <property type="match status" value="1"/>
</dbReference>
<dbReference type="InterPro" id="IPR016032">
    <property type="entry name" value="Sig_transdc_resp-reg_C-effctor"/>
</dbReference>
<dbReference type="Proteomes" id="UP001597371">
    <property type="component" value="Unassembled WGS sequence"/>
</dbReference>
<evidence type="ECO:0000256" key="1">
    <source>
        <dbReference type="ARBA" id="ARBA00023125"/>
    </source>
</evidence>
<dbReference type="InterPro" id="IPR039420">
    <property type="entry name" value="WalR-like"/>
</dbReference>
<dbReference type="Gene3D" id="1.10.10.10">
    <property type="entry name" value="Winged helix-like DNA-binding domain superfamily/Winged helix DNA-binding domain"/>
    <property type="match status" value="1"/>
</dbReference>
<dbReference type="CDD" id="cd00383">
    <property type="entry name" value="trans_reg_C"/>
    <property type="match status" value="1"/>
</dbReference>
<keyword evidence="2" id="KW-0597">Phosphoprotein</keyword>
<keyword evidence="7" id="KW-1185">Reference proteome</keyword>
<dbReference type="Pfam" id="PF00486">
    <property type="entry name" value="Trans_reg_C"/>
    <property type="match status" value="1"/>
</dbReference>
<feature type="DNA-binding region" description="OmpR/PhoB-type" evidence="3">
    <location>
        <begin position="125"/>
        <end position="222"/>
    </location>
</feature>
<evidence type="ECO:0000256" key="2">
    <source>
        <dbReference type="PROSITE-ProRule" id="PRU00169"/>
    </source>
</evidence>
<feature type="domain" description="OmpR/PhoB-type" evidence="5">
    <location>
        <begin position="125"/>
        <end position="222"/>
    </location>
</feature>
<dbReference type="CDD" id="cd17574">
    <property type="entry name" value="REC_OmpR"/>
    <property type="match status" value="1"/>
</dbReference>
<proteinExistence type="predicted"/>
<keyword evidence="1 3" id="KW-0238">DNA-binding</keyword>
<dbReference type="Pfam" id="PF00072">
    <property type="entry name" value="Response_reg"/>
    <property type="match status" value="1"/>
</dbReference>
<name>A0ABW5CI88_9HYPH</name>
<dbReference type="SMART" id="SM00862">
    <property type="entry name" value="Trans_reg_C"/>
    <property type="match status" value="1"/>
</dbReference>
<dbReference type="Gene3D" id="6.10.250.690">
    <property type="match status" value="1"/>
</dbReference>
<sequence length="225" mass="24846">MNVLLVEDDPRILSFLQRGLEAEGFSVATATDGLSALEAIRANGIDLVILDRMLPRMDGLTLCRTVRQEARPVLILMLTAKDSLPDKIEGLQGGADDYLTKPFSFDELLARIGALKRRAPVWEASGRLAVGPVEIDETSHRVTMNGEDVSLTPREYELLRFLMANAGKVVSRQRLLSSVWNYGFDPGTKVVDVYIRYLRAKLGDHDGHLIRTVRGVGYRLAAPGA</sequence>
<feature type="modified residue" description="4-aspartylphosphate" evidence="2">
    <location>
        <position position="51"/>
    </location>
</feature>
<dbReference type="InterPro" id="IPR001789">
    <property type="entry name" value="Sig_transdc_resp-reg_receiver"/>
</dbReference>
<dbReference type="InterPro" id="IPR001867">
    <property type="entry name" value="OmpR/PhoB-type_DNA-bd"/>
</dbReference>